<evidence type="ECO:0000313" key="6">
    <source>
        <dbReference type="EMBL" id="QNO54887.1"/>
    </source>
</evidence>
<evidence type="ECO:0000256" key="1">
    <source>
        <dbReference type="ARBA" id="ARBA00022679"/>
    </source>
</evidence>
<dbReference type="EMBL" id="MT631597">
    <property type="protein sequence ID" value="QNO54887.1"/>
    <property type="molecule type" value="Genomic_DNA"/>
</dbReference>
<dbReference type="PROSITE" id="PS50011">
    <property type="entry name" value="PROTEIN_KINASE_DOM"/>
    <property type="match status" value="1"/>
</dbReference>
<dbReference type="Pfam" id="PF00069">
    <property type="entry name" value="Pkinase"/>
    <property type="match status" value="1"/>
</dbReference>
<dbReference type="CDD" id="cd14014">
    <property type="entry name" value="STKc_PknB_like"/>
    <property type="match status" value="1"/>
</dbReference>
<name>A0A7G9Z3Q3_9EURY</name>
<gene>
    <name evidence="6" type="primary">pknD_1</name>
    <name evidence="6" type="ORF">NLMONJAO_00008</name>
</gene>
<keyword evidence="1 6" id="KW-0808">Transferase</keyword>
<dbReference type="EC" id="2.7.11.1" evidence="6"/>
<dbReference type="GO" id="GO:0005776">
    <property type="term" value="C:autophagosome"/>
    <property type="evidence" value="ECO:0007669"/>
    <property type="project" value="TreeGrafter"/>
</dbReference>
<dbReference type="GO" id="GO:0004674">
    <property type="term" value="F:protein serine/threonine kinase activity"/>
    <property type="evidence" value="ECO:0007669"/>
    <property type="project" value="UniProtKB-EC"/>
</dbReference>
<dbReference type="Gene3D" id="1.10.510.10">
    <property type="entry name" value="Transferase(Phosphotransferase) domain 1"/>
    <property type="match status" value="1"/>
</dbReference>
<dbReference type="GO" id="GO:0016020">
    <property type="term" value="C:membrane"/>
    <property type="evidence" value="ECO:0007669"/>
    <property type="project" value="TreeGrafter"/>
</dbReference>
<dbReference type="AlphaFoldDB" id="A0A7G9Z3Q3"/>
<dbReference type="GO" id="GO:0005524">
    <property type="term" value="F:ATP binding"/>
    <property type="evidence" value="ECO:0007669"/>
    <property type="project" value="UniProtKB-KW"/>
</dbReference>
<reference evidence="6" key="1">
    <citation type="submission" date="2020-06" db="EMBL/GenBank/DDBJ databases">
        <title>Unique genomic features of the anaerobic methanotrophic archaea.</title>
        <authorList>
            <person name="Chadwick G.L."/>
            <person name="Skennerton C.T."/>
            <person name="Laso-Perez R."/>
            <person name="Leu A.O."/>
            <person name="Speth D.R."/>
            <person name="Yu H."/>
            <person name="Morgan-Lang C."/>
            <person name="Hatzenpichler R."/>
            <person name="Goudeau D."/>
            <person name="Malmstrom R."/>
            <person name="Brazelton W.J."/>
            <person name="Woyke T."/>
            <person name="Hallam S.J."/>
            <person name="Tyson G.W."/>
            <person name="Wegener G."/>
            <person name="Boetius A."/>
            <person name="Orphan V."/>
        </authorList>
    </citation>
    <scope>NUCLEOTIDE SEQUENCE</scope>
</reference>
<organism evidence="6">
    <name type="scientific">Candidatus Methanophaga sp. ANME-1 ERB7</name>
    <dbReference type="NCBI Taxonomy" id="2759913"/>
    <lineage>
        <taxon>Archaea</taxon>
        <taxon>Methanobacteriati</taxon>
        <taxon>Methanobacteriota</taxon>
        <taxon>Stenosarchaea group</taxon>
        <taxon>Methanomicrobia</taxon>
        <taxon>Candidatus Methanophagales</taxon>
        <taxon>Candidatus Methanophagaceae</taxon>
        <taxon>Candidatus Methanophaga</taxon>
    </lineage>
</organism>
<feature type="domain" description="Protein kinase" evidence="5">
    <location>
        <begin position="23"/>
        <end position="278"/>
    </location>
</feature>
<keyword evidence="3 6" id="KW-0418">Kinase</keyword>
<dbReference type="GO" id="GO:0000407">
    <property type="term" value="C:phagophore assembly site"/>
    <property type="evidence" value="ECO:0007669"/>
    <property type="project" value="TreeGrafter"/>
</dbReference>
<sequence>MWLFSRKKEEKKIKGKTVEEKLGIVLIEKISGGFSDVYKARTSKNEIIAIKILKKKQVDTVSTNIFLKEASILKNLKHANIVELYEYDEKPIPWFSMEYMDGKSLRERLDHLNINESGEIIIKIAKALEYAHSRGVIHRDIKPEHILFNEDEPKLCGWALGKDLSDYISMETLDSGFIGTYVYAAPEQFSNKFGTVDYQTDIYQLGMVFYEMVSRCLPYKFESLWTLVENVTSENDPLPPSKINFQVSKKLDDIIMKCLAKNKENRYQNLSDLIRELGG</sequence>
<dbReference type="PANTHER" id="PTHR24348:SF22">
    <property type="entry name" value="NON-SPECIFIC SERINE_THREONINE PROTEIN KINASE"/>
    <property type="match status" value="1"/>
</dbReference>
<keyword evidence="4" id="KW-0067">ATP-binding</keyword>
<dbReference type="PANTHER" id="PTHR24348">
    <property type="entry name" value="SERINE/THREONINE-PROTEIN KINASE UNC-51-RELATED"/>
    <property type="match status" value="1"/>
</dbReference>
<dbReference type="GO" id="GO:0005829">
    <property type="term" value="C:cytosol"/>
    <property type="evidence" value="ECO:0007669"/>
    <property type="project" value="TreeGrafter"/>
</dbReference>
<accession>A0A7G9Z3Q3</accession>
<evidence type="ECO:0000256" key="4">
    <source>
        <dbReference type="ARBA" id="ARBA00022840"/>
    </source>
</evidence>
<dbReference type="InterPro" id="IPR000719">
    <property type="entry name" value="Prot_kinase_dom"/>
</dbReference>
<dbReference type="InterPro" id="IPR011009">
    <property type="entry name" value="Kinase-like_dom_sf"/>
</dbReference>
<evidence type="ECO:0000259" key="5">
    <source>
        <dbReference type="PROSITE" id="PS50011"/>
    </source>
</evidence>
<protein>
    <submittedName>
        <fullName evidence="6">Serine/threonine-protein kinase PknD</fullName>
        <ecNumber evidence="6">2.7.11.1</ecNumber>
    </submittedName>
</protein>
<evidence type="ECO:0000256" key="3">
    <source>
        <dbReference type="ARBA" id="ARBA00022777"/>
    </source>
</evidence>
<keyword evidence="2" id="KW-0547">Nucleotide-binding</keyword>
<dbReference type="SUPFAM" id="SSF56112">
    <property type="entry name" value="Protein kinase-like (PK-like)"/>
    <property type="match status" value="1"/>
</dbReference>
<proteinExistence type="predicted"/>
<dbReference type="InterPro" id="IPR045269">
    <property type="entry name" value="Atg1-like"/>
</dbReference>
<dbReference type="PIRSF" id="PIRSF000654">
    <property type="entry name" value="Integrin-linked_kinase"/>
    <property type="match status" value="1"/>
</dbReference>
<evidence type="ECO:0000256" key="2">
    <source>
        <dbReference type="ARBA" id="ARBA00022741"/>
    </source>
</evidence>